<dbReference type="Pfam" id="PF02872">
    <property type="entry name" value="5_nucleotid_C"/>
    <property type="match status" value="2"/>
</dbReference>
<feature type="domain" description="Endonuclease/exonuclease/phosphatase" evidence="8">
    <location>
        <begin position="846"/>
        <end position="985"/>
    </location>
</feature>
<evidence type="ECO:0000256" key="1">
    <source>
        <dbReference type="ARBA" id="ARBA00022729"/>
    </source>
</evidence>
<dbReference type="Pfam" id="PF19580">
    <property type="entry name" value="Exo_endo_phos_3"/>
    <property type="match status" value="1"/>
</dbReference>
<feature type="region of interest" description="Disordered" evidence="2">
    <location>
        <begin position="2231"/>
        <end position="2262"/>
    </location>
</feature>
<name>A0ABW4MT69_9BACI</name>
<accession>A0ABW4MT69</accession>
<feature type="domain" description="5'-Nucleotidase C-terminal" evidence="6">
    <location>
        <begin position="1850"/>
        <end position="2005"/>
    </location>
</feature>
<evidence type="ECO:0000259" key="5">
    <source>
        <dbReference type="Pfam" id="PF00149"/>
    </source>
</evidence>
<dbReference type="Proteomes" id="UP001597227">
    <property type="component" value="Unassembled WGS sequence"/>
</dbReference>
<sequence>MKKGIVRKLLSLLFVFSLIVPSTLLNFAPAVSAAEATAEQTSYITVADAIANNAGKATVQGYIVGTAISGTNYDQVPPFDSNNSNTNLGLADDPNEKDPAKILPVQLPSGNVRTALNLVDNPENFQRKVAITGSLERYFSVPGLKSATSYEFLDGDSNPGEPTPEPEQPTIITIAEARSQGTGQAAVKGTVTALLKNTIHIQDETAAIAVRPTSLDVKLGDEITVSGSLQDYRGLLQLDSATLIGKTEDQGVPSPVELDGTNVNEENESKLALVKNVELIDVNKGNGWANYTAKAEDGTEFLVRDENSTLELSVSTTYESITGIVQQFDQAYQIIPRGQADIIEDASKVQAVSASQPSGTIPVGTQVTLSTSTADAEIYFTTDGSEPTVENGQKYSEPITVNEDVIIKAIAVKEGLTASEVKEFTYSVYDAEEINIHDIQGESHESPLDNVKVENVEGIVTYTYKLNGANYFHMQTPDDKKDNNPKTSEGIVVYTGNQANAEVGNLVSVTGTVDEYHIDGYSNTKGDTDLSVTQINARDDKGGLVNVIENNVELPTPVEITSENLPNQVIDNDSFGEFDPEEDAIDFWESIEGMLVVVGTVKAVAPQEHGDLITVLENRKTDTLHGGVLLTEDNANPDRIQFKMYDNNAARDFEVATGDKFTGPITGVVNYGFQNYKIYVDLEDMQSNHVKGNAEPETTTIVKEDDKVTIASYNLENFSNNSKETSDDKARKLARAFVQDMKSPDIIGVTEVQDNNGQSAGDSAANESYERLIQAIVAAGGPEYQYLNIDPVNNQDGGAPNANIRVGFLYNPERVSLPEDIPAGDATTAVGYEDGKLTHNPGRIDPTNAAFDNSRKPLAAQFTFKGEDVVVIVNHWNSKSGDTPLFGSTQPPVYGSEVQRKQIANIVYDFIEEIKVDNPNANVVSVGDFNDYQFAESLKIHEGDLMTNMINHVEQSDRYTYLFQGNSQVLDHIVVSNNLVPGTEIDILHINADFTDMAGRASDHDPVMVQIDLKANYDLTIMHTNDTHASLDNMPKTVTAVKEVRAENPDSLLLHAGDAFTGTLYFNEFLGKADLAMMNLMGFDAMTFGNHEFDLGSSSEGHQKLVEFIQSAQFPFVSANVDFSKDAKFDGIFNNSIASDIENGQIYNGVIKEVNGEKVGIFGLTTEETTDISSPGSIEFQNYINEARKAVEAFEAQNVNKIIALTHIGYDDNAAVDNDLLLAEQVEGIDVIVGGHSHTVLAEPVVVAKDATPTVIVQTGNANSNLGVLNVEFDENGVVETHDGKLIEIKGQVPDEEAQAVLAPFKAKVEEVANTEIGVSTPIELENPRTSGDDTKPSVRRNETILGNLITDGMLEKAKSFTGKDVIMALQNGGGIRAAINAGPITTGEVITVLPFGNTLATMDITGAELKEAFEISVSKYPGENGGFLHLAGGKVKFDSTKPEHERVVSVSYLNEDGEYIEVQDEKMYTIATNAFTAKGGDGYDVFAKAYEEGRVTDLGLSDWENFRDHLVSLGSEGIPTEVEGRIVDVEGQFNLTVLHTNDTHAALDKMPKTVTVVKDERAKNPNALLLHAGDAFTGTLYFNEFLGKADLAMMNLMGFDAMTFGNHEFDLGSLSEGHQKLVEFIKGAKFPFVSANVDFSKDAKFNGIFNDSIASEIDNGQIYNGIIKEVNGEKVGIFGLTTEETADISSPGTIAFENYLKEAEKAVEAFKAEGVNKIIALTHIGYDDNAAVDNDLILAEKVEGIDVIVGGHSHTALDVPSVVAKDDTPTVIVQTGNANSNLGVLDVVFDEKGVVIEHAGELISIGDQEADSEAAEVLAPYKAQVDKVAQEEIGVSTPIELANPRTNGDNTKPSVRKNETILGNLITDGMLLKAREFTGKNVVMALQNGGGIRAAINEGPITVGEVITVLPFGNTLATMEITGAELKEAFEISVSKYPGENGGFLHVAGGKVEFDSSKPAGERVVAVYIEDAKGNLVAVDDNATYTIATNAFTAKGGDGYDVFAKAYEKGRVTDLGLSDWENFRDHLVSLGSEGIPTETEGRIVDVTTTPGEEEPQIIVVTPEVERGNKYVVSADDLGELKEGAIVRVEVPEKKNTIFVSLSSEAIAKLKAANATLIISNGVVDLQIPSSILPDSETEVKVQKDNRKDALVAYDFTIKSEGKGYHKFNEKVTMTFSIDPKKVDDPKKVKVFYWNPQSKEWELVGGEYNDGKITATTDHFSTFGVLEVEESKEVPGSEVKDSDTNDSTVKDSDSKNSNGGKKLPITATNMANMLVVGLALILVAAGLLYVIRRKTA</sequence>
<dbReference type="PROSITE" id="PS00785">
    <property type="entry name" value="5_NUCLEOTIDASE_1"/>
    <property type="match status" value="2"/>
</dbReference>
<feature type="transmembrane region" description="Helical" evidence="3">
    <location>
        <begin position="2270"/>
        <end position="2291"/>
    </location>
</feature>
<feature type="domain" description="GH29D-like beta-sandwich" evidence="7">
    <location>
        <begin position="357"/>
        <end position="422"/>
    </location>
</feature>
<dbReference type="CDD" id="cd04486">
    <property type="entry name" value="YhcR_OBF_like"/>
    <property type="match status" value="1"/>
</dbReference>
<dbReference type="Pfam" id="PF13290">
    <property type="entry name" value="CHB_HEX_C_1"/>
    <property type="match status" value="1"/>
</dbReference>
<feature type="region of interest" description="Disordered" evidence="2">
    <location>
        <begin position="75"/>
        <end position="97"/>
    </location>
</feature>
<keyword evidence="3" id="KW-0472">Membrane</keyword>
<reference evidence="11" key="1">
    <citation type="journal article" date="2019" name="Int. J. Syst. Evol. Microbiol.">
        <title>The Global Catalogue of Microorganisms (GCM) 10K type strain sequencing project: providing services to taxonomists for standard genome sequencing and annotation.</title>
        <authorList>
            <consortium name="The Broad Institute Genomics Platform"/>
            <consortium name="The Broad Institute Genome Sequencing Center for Infectious Disease"/>
            <person name="Wu L."/>
            <person name="Ma J."/>
        </authorList>
    </citation>
    <scope>NUCLEOTIDE SEQUENCE [LARGE SCALE GENOMIC DNA]</scope>
    <source>
        <strain evidence="11">CCUG 15531</strain>
    </source>
</reference>
<dbReference type="Pfam" id="PF00149">
    <property type="entry name" value="Metallophos"/>
    <property type="match status" value="2"/>
</dbReference>
<dbReference type="InterPro" id="IPR004843">
    <property type="entry name" value="Calcineurin-like_PHP"/>
</dbReference>
<dbReference type="InterPro" id="IPR059177">
    <property type="entry name" value="GH29D-like_dom"/>
</dbReference>
<protein>
    <submittedName>
        <fullName evidence="10">5'-nucleotidase C-terminal domain-containing protein</fullName>
    </submittedName>
</protein>
<evidence type="ECO:0000256" key="2">
    <source>
        <dbReference type="SAM" id="MobiDB-lite"/>
    </source>
</evidence>
<evidence type="ECO:0000256" key="3">
    <source>
        <dbReference type="SAM" id="Phobius"/>
    </source>
</evidence>
<dbReference type="PANTHER" id="PTHR11575">
    <property type="entry name" value="5'-NUCLEOTIDASE-RELATED"/>
    <property type="match status" value="1"/>
</dbReference>
<dbReference type="InterPro" id="IPR036907">
    <property type="entry name" value="5'-Nucleotdase_C_sf"/>
</dbReference>
<dbReference type="Gene3D" id="3.60.10.10">
    <property type="entry name" value="Endonuclease/exonuclease/phosphatase"/>
    <property type="match status" value="1"/>
</dbReference>
<dbReference type="SUPFAM" id="SSF55816">
    <property type="entry name" value="5'-nucleotidase (syn. UDP-sugar hydrolase), C-terminal domain"/>
    <property type="match status" value="2"/>
</dbReference>
<dbReference type="EMBL" id="JBHUEK010000020">
    <property type="protein sequence ID" value="MFD1779585.1"/>
    <property type="molecule type" value="Genomic_DNA"/>
</dbReference>
<dbReference type="SUPFAM" id="SSF56219">
    <property type="entry name" value="DNase I-like"/>
    <property type="match status" value="1"/>
</dbReference>
<dbReference type="InterPro" id="IPR029052">
    <property type="entry name" value="Metallo-depent_PP-like"/>
</dbReference>
<feature type="domain" description="Calcineurin-like phosphoesterase" evidence="5">
    <location>
        <begin position="1537"/>
        <end position="1756"/>
    </location>
</feature>
<dbReference type="RefSeq" id="WP_388038923.1">
    <property type="nucleotide sequence ID" value="NZ_JBHUEK010000020.1"/>
</dbReference>
<feature type="domain" description="Endonuclease YhcR N-terminal" evidence="9">
    <location>
        <begin position="44"/>
        <end position="152"/>
    </location>
</feature>
<keyword evidence="3" id="KW-0812">Transmembrane</keyword>
<dbReference type="InterPro" id="IPR008334">
    <property type="entry name" value="5'-Nucleotdase_C"/>
</dbReference>
<feature type="compositionally biased region" description="Polar residues" evidence="2">
    <location>
        <begin position="75"/>
        <end position="88"/>
    </location>
</feature>
<evidence type="ECO:0000259" key="6">
    <source>
        <dbReference type="Pfam" id="PF02872"/>
    </source>
</evidence>
<evidence type="ECO:0000256" key="4">
    <source>
        <dbReference type="SAM" id="SignalP"/>
    </source>
</evidence>
<dbReference type="InterPro" id="IPR045939">
    <property type="entry name" value="YhcR_N"/>
</dbReference>
<evidence type="ECO:0000259" key="9">
    <source>
        <dbReference type="Pfam" id="PF19886"/>
    </source>
</evidence>
<dbReference type="Gene3D" id="3.90.780.10">
    <property type="entry name" value="5'-Nucleotidase, C-terminal domain"/>
    <property type="match status" value="2"/>
</dbReference>
<keyword evidence="3" id="KW-1133">Transmembrane helix</keyword>
<evidence type="ECO:0000313" key="11">
    <source>
        <dbReference type="Proteomes" id="UP001597227"/>
    </source>
</evidence>
<feature type="compositionally biased region" description="Basic and acidic residues" evidence="2">
    <location>
        <begin position="2231"/>
        <end position="2254"/>
    </location>
</feature>
<evidence type="ECO:0000259" key="7">
    <source>
        <dbReference type="Pfam" id="PF13290"/>
    </source>
</evidence>
<dbReference type="Pfam" id="PF19886">
    <property type="entry name" value="DUF6359"/>
    <property type="match status" value="1"/>
</dbReference>
<keyword evidence="1 4" id="KW-0732">Signal</keyword>
<dbReference type="InterPro" id="IPR005135">
    <property type="entry name" value="Endo/exonuclease/phosphatase"/>
</dbReference>
<organism evidence="10 11">
    <name type="scientific">Fredinandcohnia salidurans</name>
    <dbReference type="NCBI Taxonomy" id="2595041"/>
    <lineage>
        <taxon>Bacteria</taxon>
        <taxon>Bacillati</taxon>
        <taxon>Bacillota</taxon>
        <taxon>Bacilli</taxon>
        <taxon>Bacillales</taxon>
        <taxon>Bacillaceae</taxon>
        <taxon>Fredinandcohnia</taxon>
    </lineage>
</organism>
<keyword evidence="11" id="KW-1185">Reference proteome</keyword>
<gene>
    <name evidence="10" type="ORF">ACFSFW_13055</name>
</gene>
<evidence type="ECO:0000313" key="10">
    <source>
        <dbReference type="EMBL" id="MFD1779585.1"/>
    </source>
</evidence>
<dbReference type="InterPro" id="IPR006179">
    <property type="entry name" value="5_nucleotidase/apyrase"/>
</dbReference>
<feature type="domain" description="Calcineurin-like phosphoesterase" evidence="5">
    <location>
        <begin position="1020"/>
        <end position="1239"/>
    </location>
</feature>
<dbReference type="Gene3D" id="3.60.21.10">
    <property type="match status" value="2"/>
</dbReference>
<dbReference type="PANTHER" id="PTHR11575:SF24">
    <property type="entry name" value="5'-NUCLEOTIDASE"/>
    <property type="match status" value="1"/>
</dbReference>
<comment type="caution">
    <text evidence="10">The sequence shown here is derived from an EMBL/GenBank/DDBJ whole genome shotgun (WGS) entry which is preliminary data.</text>
</comment>
<evidence type="ECO:0000259" key="8">
    <source>
        <dbReference type="Pfam" id="PF19580"/>
    </source>
</evidence>
<dbReference type="InterPro" id="IPR006146">
    <property type="entry name" value="5'-Nucleotdase_CS"/>
</dbReference>
<dbReference type="SUPFAM" id="SSF56300">
    <property type="entry name" value="Metallo-dependent phosphatases"/>
    <property type="match status" value="2"/>
</dbReference>
<feature type="chain" id="PRO_5047541526" evidence="4">
    <location>
        <begin position="34"/>
        <end position="2296"/>
    </location>
</feature>
<feature type="domain" description="5'-Nucleotidase C-terminal" evidence="6">
    <location>
        <begin position="1337"/>
        <end position="1488"/>
    </location>
</feature>
<proteinExistence type="predicted"/>
<dbReference type="PRINTS" id="PR01607">
    <property type="entry name" value="APYRASEFAMLY"/>
</dbReference>
<dbReference type="InterPro" id="IPR036691">
    <property type="entry name" value="Endo/exonu/phosph_ase_sf"/>
</dbReference>
<feature type="signal peptide" evidence="4">
    <location>
        <begin position="1"/>
        <end position="33"/>
    </location>
</feature>